<dbReference type="OrthoDB" id="6188167at2"/>
<dbReference type="STRING" id="80878.RP29_17650"/>
<organism evidence="2 3">
    <name type="scientific">Acidovorax temperans</name>
    <dbReference type="NCBI Taxonomy" id="80878"/>
    <lineage>
        <taxon>Bacteria</taxon>
        <taxon>Pseudomonadati</taxon>
        <taxon>Pseudomonadota</taxon>
        <taxon>Betaproteobacteria</taxon>
        <taxon>Burkholderiales</taxon>
        <taxon>Comamonadaceae</taxon>
        <taxon>Acidovorax</taxon>
    </lineage>
</organism>
<dbReference type="AlphaFoldDB" id="A0A0D7K4E3"/>
<feature type="region of interest" description="Disordered" evidence="1">
    <location>
        <begin position="767"/>
        <end position="793"/>
    </location>
</feature>
<dbReference type="InterPro" id="IPR012434">
    <property type="entry name" value="DUF1631"/>
</dbReference>
<reference evidence="2 3" key="1">
    <citation type="submission" date="2014-12" db="EMBL/GenBank/DDBJ databases">
        <title>Isolation of bacteria from lake water.</title>
        <authorList>
            <person name="Sheng K.-Y."/>
            <person name="Chin P.-S."/>
            <person name="Chan K.-G."/>
            <person name="Tan G.S."/>
        </authorList>
    </citation>
    <scope>NUCLEOTIDE SEQUENCE [LARGE SCALE GENOMIC DNA]</scope>
    <source>
        <strain evidence="2 3">KY4</strain>
    </source>
</reference>
<protein>
    <submittedName>
        <fullName evidence="2">Peptidase</fullName>
    </submittedName>
</protein>
<keyword evidence="3" id="KW-1185">Reference proteome</keyword>
<feature type="region of interest" description="Disordered" evidence="1">
    <location>
        <begin position="662"/>
        <end position="686"/>
    </location>
</feature>
<proteinExistence type="predicted"/>
<evidence type="ECO:0000256" key="1">
    <source>
        <dbReference type="SAM" id="MobiDB-lite"/>
    </source>
</evidence>
<name>A0A0D7K4E3_9BURK</name>
<evidence type="ECO:0000313" key="2">
    <source>
        <dbReference type="EMBL" id="KJA09186.1"/>
    </source>
</evidence>
<evidence type="ECO:0000313" key="3">
    <source>
        <dbReference type="Proteomes" id="UP000032566"/>
    </source>
</evidence>
<dbReference type="PATRIC" id="fig|80878.5.peg.3462"/>
<accession>A0A0D7K4E3</accession>
<gene>
    <name evidence="2" type="ORF">RP29_17650</name>
</gene>
<dbReference type="Proteomes" id="UP000032566">
    <property type="component" value="Unassembled WGS sequence"/>
</dbReference>
<comment type="caution">
    <text evidence="2">The sequence shown here is derived from an EMBL/GenBank/DDBJ whole genome shotgun (WGS) entry which is preliminary data.</text>
</comment>
<dbReference type="Pfam" id="PF07793">
    <property type="entry name" value="DUF1631"/>
    <property type="match status" value="1"/>
</dbReference>
<dbReference type="RefSeq" id="WP_044401749.1">
    <property type="nucleotide sequence ID" value="NZ_JXYQ01000069.1"/>
</dbReference>
<sequence length="793" mass="84937">MSQAALDLRTVFRACVVSAVREGEPLMGKLVEVTRNALTQEESSVRNIQQRNNLSDALNALKRHEAALLKGYPMALLEIFAEGPANAKVRPADASGMDFGELSLMDDSEVQDQVELARAQQLAAHATEAVLSELNTLVSSAQGLRSVQPERNPLRPENYIRALQRVVSETGATSEVRQLWMQHMRGLLGKLLEGEYERMAKMLRDQGVQPVGYAVLGTPGGAAGRSGYGAPQSMATGYGGGYATGYGHTSGYGGASGYNNRGMGAPTGWQGDSQQSPLAAEAEEAILTVGILRQMLAGADPFNPPGYGAVAPQMIAQPASRWENAPAAVPSVPGPLGSAYAAIPAVAVDAMEDMAQLERLVNRLAGGAQTAAPLSAWRAPVQLAQPIYTVPFVAPTESPAVAADVVANMMATLAQDARLLPPMQLAVKKLEAPLKQLVRFDPRFFTDAGHPARRLLDEITQRSLAFTTEDAPGFAQFVRLVNEGVAHLAASQIKDSAPFETVLRALYSAWDTQEQRKKAQEVAEQQARQRAEQRTMLAERVAADIRKLHDIGNMPADILDFAAGPWADVVALAQVSAEGQQDDPSGYLALVPLLLWSAQPELTRLEPERLTHAIPDMLAKLRQGLRSIDYPADKASAFIARLVALHQAAFEAPPAPGISIPLPQGDAVAEPGDSMGSELPPEEDSSQALLEPTASQAAALAEDPFANFVVGAWVELISNQRPVRTQLTWTSPNGTLFLFTSPDGSTQSMTRRMRDKLASEGTLRVIRYKPSSRSANSAPADLSRTPPKVSKGR</sequence>
<dbReference type="EMBL" id="JXYQ01000069">
    <property type="protein sequence ID" value="KJA09186.1"/>
    <property type="molecule type" value="Genomic_DNA"/>
</dbReference>